<reference evidence="1" key="1">
    <citation type="submission" date="2021-03" db="EMBL/GenBank/DDBJ databases">
        <title>Evolutionary priming and transition to the ectomycorrhizal habit in an iconic lineage of mushroom-forming fungi: is preadaptation a requirement?</title>
        <authorList>
            <consortium name="DOE Joint Genome Institute"/>
            <person name="Looney B.P."/>
            <person name="Miyauchi S."/>
            <person name="Morin E."/>
            <person name="Drula E."/>
            <person name="Courty P.E."/>
            <person name="Chicoki N."/>
            <person name="Fauchery L."/>
            <person name="Kohler A."/>
            <person name="Kuo A."/>
            <person name="LaButti K."/>
            <person name="Pangilinan J."/>
            <person name="Lipzen A."/>
            <person name="Riley R."/>
            <person name="Andreopoulos W."/>
            <person name="He G."/>
            <person name="Johnson J."/>
            <person name="Barry K.W."/>
            <person name="Grigoriev I.V."/>
            <person name="Nagy L."/>
            <person name="Hibbett D."/>
            <person name="Henrissat B."/>
            <person name="Matheny P.B."/>
            <person name="Labbe J."/>
            <person name="Martin A.F."/>
        </authorList>
    </citation>
    <scope>NUCLEOTIDE SEQUENCE</scope>
    <source>
        <strain evidence="1">BPL698</strain>
    </source>
</reference>
<comment type="caution">
    <text evidence="1">The sequence shown here is derived from an EMBL/GenBank/DDBJ whole genome shotgun (WGS) entry which is preliminary data.</text>
</comment>
<protein>
    <submittedName>
        <fullName evidence="1">Uncharacterized protein</fullName>
    </submittedName>
</protein>
<organism evidence="1 2">
    <name type="scientific">Russula earlei</name>
    <dbReference type="NCBI Taxonomy" id="71964"/>
    <lineage>
        <taxon>Eukaryota</taxon>
        <taxon>Fungi</taxon>
        <taxon>Dikarya</taxon>
        <taxon>Basidiomycota</taxon>
        <taxon>Agaricomycotina</taxon>
        <taxon>Agaricomycetes</taxon>
        <taxon>Russulales</taxon>
        <taxon>Russulaceae</taxon>
        <taxon>Russula</taxon>
    </lineage>
</organism>
<sequence length="249" mass="27437">MDLIRSLLSSVQAGIHKILSQCSSCCNYVNISKSHRISWSGIFLMAISEMGLANEYKYKSQCLQFQFPPAALLFVSYLVRVTNSFSTLHRASSTARLLNDFHDFYFESTLPLTPTMLTSGAIAFFCLAVGVAPSFAVPLMLARSKQNPYPPSHLRMGRPGKVSGKNTQAQPTTTAASRTTNSSPLRYQVFPTSAARFDREMRPPGDHLQQSEGPLGSPQRPLLFDEAPNVRKSDGADPTIWPGPGYKPF</sequence>
<evidence type="ECO:0000313" key="1">
    <source>
        <dbReference type="EMBL" id="KAI9452678.1"/>
    </source>
</evidence>
<keyword evidence="2" id="KW-1185">Reference proteome</keyword>
<evidence type="ECO:0000313" key="2">
    <source>
        <dbReference type="Proteomes" id="UP001207468"/>
    </source>
</evidence>
<accession>A0ACC0TXJ1</accession>
<proteinExistence type="predicted"/>
<name>A0ACC0TXJ1_9AGAM</name>
<dbReference type="EMBL" id="JAGFNK010000329">
    <property type="protein sequence ID" value="KAI9452678.1"/>
    <property type="molecule type" value="Genomic_DNA"/>
</dbReference>
<gene>
    <name evidence="1" type="ORF">F5148DRAFT_1330840</name>
</gene>
<dbReference type="Proteomes" id="UP001207468">
    <property type="component" value="Unassembled WGS sequence"/>
</dbReference>